<dbReference type="SUPFAM" id="SSF53474">
    <property type="entry name" value="alpha/beta-Hydrolases"/>
    <property type="match status" value="1"/>
</dbReference>
<organism evidence="5 6">
    <name type="scientific">Phlyctema vagabunda</name>
    <dbReference type="NCBI Taxonomy" id="108571"/>
    <lineage>
        <taxon>Eukaryota</taxon>
        <taxon>Fungi</taxon>
        <taxon>Dikarya</taxon>
        <taxon>Ascomycota</taxon>
        <taxon>Pezizomycotina</taxon>
        <taxon>Leotiomycetes</taxon>
        <taxon>Helotiales</taxon>
        <taxon>Dermateaceae</taxon>
        <taxon>Phlyctema</taxon>
    </lineage>
</organism>
<dbReference type="InterPro" id="IPR019363">
    <property type="entry name" value="LDAH"/>
</dbReference>
<dbReference type="Proteomes" id="UP001629113">
    <property type="component" value="Unassembled WGS sequence"/>
</dbReference>
<name>A0ABR4P810_9HELO</name>
<evidence type="ECO:0000256" key="4">
    <source>
        <dbReference type="ARBA" id="ARBA00022801"/>
    </source>
</evidence>
<proteinExistence type="inferred from homology"/>
<comment type="similarity">
    <text evidence="2">Belongs to the AB hydrolase superfamily. LDAH family.</text>
</comment>
<protein>
    <submittedName>
        <fullName evidence="5">Esterase/lipase domain-containing protein</fullName>
    </submittedName>
</protein>
<accession>A0ABR4P810</accession>
<dbReference type="PANTHER" id="PTHR13390:SF0">
    <property type="entry name" value="LIPID DROPLET-ASSOCIATED HYDROLASE"/>
    <property type="match status" value="1"/>
</dbReference>
<comment type="caution">
    <text evidence="5">The sequence shown here is derived from an EMBL/GenBank/DDBJ whole genome shotgun (WGS) entry which is preliminary data.</text>
</comment>
<reference evidence="5 6" key="1">
    <citation type="submission" date="2024-06" db="EMBL/GenBank/DDBJ databases">
        <title>Complete genome of Phlyctema vagabunda strain 19-DSS-EL-015.</title>
        <authorList>
            <person name="Fiorenzani C."/>
        </authorList>
    </citation>
    <scope>NUCLEOTIDE SEQUENCE [LARGE SCALE GENOMIC DNA]</scope>
    <source>
        <strain evidence="5 6">19-DSS-EL-015</strain>
    </source>
</reference>
<dbReference type="InterPro" id="IPR029058">
    <property type="entry name" value="AB_hydrolase_fold"/>
</dbReference>
<evidence type="ECO:0000256" key="1">
    <source>
        <dbReference type="ARBA" id="ARBA00004502"/>
    </source>
</evidence>
<keyword evidence="4" id="KW-0378">Hydrolase</keyword>
<gene>
    <name evidence="5" type="ORF">PVAG01_09683</name>
</gene>
<dbReference type="Gene3D" id="3.40.50.1820">
    <property type="entry name" value="alpha/beta hydrolase"/>
    <property type="match status" value="1"/>
</dbReference>
<keyword evidence="3" id="KW-0551">Lipid droplet</keyword>
<comment type="subcellular location">
    <subcellularLocation>
        <location evidence="1">Lipid droplet</location>
    </subcellularLocation>
</comment>
<sequence length="332" mass="37341">MLPQISIAPVSTQLDVSYHLVFFITGNPGLVHYYDTFLSTLHNRLSDNAERSSDVFHIYGQNLAGFADEADDAHSEGRLFTLDEQIQILLEAIKTRRIPEGPRASQNYDSVILIGHSVGTYIILEILSHLRTSTSISPNIKASILLFPTVTHLAKSPSGLKFSNLFRIPEFPRRAAVLAKLFLWPFPRSALKWVVGLVARMPNDSAEVTTAFLTSRMGIHQALHLAKYEIEQITEDKWDEDIWGVEHTDDAAKSQIPKLIFYFGENDHWVANHTRDELIAARGQDFSQGSKPLMLIDQDGVDHGFCIRHSESIAEKVHIWIEDIIEGASDSK</sequence>
<evidence type="ECO:0000256" key="3">
    <source>
        <dbReference type="ARBA" id="ARBA00022677"/>
    </source>
</evidence>
<dbReference type="EMBL" id="JBFCZG010000008">
    <property type="protein sequence ID" value="KAL3419461.1"/>
    <property type="molecule type" value="Genomic_DNA"/>
</dbReference>
<evidence type="ECO:0000256" key="2">
    <source>
        <dbReference type="ARBA" id="ARBA00008300"/>
    </source>
</evidence>
<evidence type="ECO:0000313" key="6">
    <source>
        <dbReference type="Proteomes" id="UP001629113"/>
    </source>
</evidence>
<dbReference type="PANTHER" id="PTHR13390">
    <property type="entry name" value="LIPASE"/>
    <property type="match status" value="1"/>
</dbReference>
<keyword evidence="6" id="KW-1185">Reference proteome</keyword>
<dbReference type="Pfam" id="PF10230">
    <property type="entry name" value="LIDHydrolase"/>
    <property type="match status" value="1"/>
</dbReference>
<evidence type="ECO:0000313" key="5">
    <source>
        <dbReference type="EMBL" id="KAL3419461.1"/>
    </source>
</evidence>